<feature type="domain" description="Solute-binding protein family 3/N-terminal" evidence="3">
    <location>
        <begin position="66"/>
        <end position="294"/>
    </location>
</feature>
<dbReference type="PANTHER" id="PTHR35936:SF17">
    <property type="entry name" value="ARGININE-BINDING EXTRACELLULAR PROTEIN ARTP"/>
    <property type="match status" value="1"/>
</dbReference>
<sequence>MRGKTGSGVRLAVAGAAMVALALVAGCGNGSTGSNSSSGPKSPAPKVTADKALSAKVPAAIKQAGTVTVGTDSTYAPSEFLAADGKTVQGFDVDLFNAVMAKLGLKAKYESAKFGVIIAGVESGKYTAGVSSFTINADRLKQANMVSYFSAGTWWATKKGNPSKITQDTACGHKVAVQTDTVQVDDITARSKKCVSAGKKAISIDQYEAQDQATASVVSGKDDAMLADSPVVAYAVKKTGGQMEKLGSIYEAAPYGYVVKKDQLAFAEAIQGALKELISDGTYAKILTNWGVQDGKIDNPTVNPSVTG</sequence>
<protein>
    <recommendedName>
        <fullName evidence="3">Solute-binding protein family 3/N-terminal domain-containing protein</fullName>
    </recommendedName>
</protein>
<dbReference type="EMBL" id="BOMB01000001">
    <property type="protein sequence ID" value="GID09363.1"/>
    <property type="molecule type" value="Genomic_DNA"/>
</dbReference>
<organism evidence="4 5">
    <name type="scientific">Actinocatenispora rupis</name>
    <dbReference type="NCBI Taxonomy" id="519421"/>
    <lineage>
        <taxon>Bacteria</taxon>
        <taxon>Bacillati</taxon>
        <taxon>Actinomycetota</taxon>
        <taxon>Actinomycetes</taxon>
        <taxon>Micromonosporales</taxon>
        <taxon>Micromonosporaceae</taxon>
        <taxon>Actinocatenispora</taxon>
    </lineage>
</organism>
<dbReference type="AlphaFoldDB" id="A0A8J3J699"/>
<dbReference type="Proteomes" id="UP000612808">
    <property type="component" value="Unassembled WGS sequence"/>
</dbReference>
<evidence type="ECO:0000256" key="2">
    <source>
        <dbReference type="SAM" id="SignalP"/>
    </source>
</evidence>
<evidence type="ECO:0000313" key="5">
    <source>
        <dbReference type="Proteomes" id="UP000612808"/>
    </source>
</evidence>
<proteinExistence type="predicted"/>
<name>A0A8J3J699_9ACTN</name>
<evidence type="ECO:0000256" key="1">
    <source>
        <dbReference type="ARBA" id="ARBA00022729"/>
    </source>
</evidence>
<evidence type="ECO:0000313" key="4">
    <source>
        <dbReference type="EMBL" id="GID09363.1"/>
    </source>
</evidence>
<keyword evidence="5" id="KW-1185">Reference proteome</keyword>
<feature type="signal peptide" evidence="2">
    <location>
        <begin position="1"/>
        <end position="22"/>
    </location>
</feature>
<reference evidence="4" key="1">
    <citation type="submission" date="2021-01" db="EMBL/GenBank/DDBJ databases">
        <title>Whole genome shotgun sequence of Actinocatenispora rupis NBRC 107355.</title>
        <authorList>
            <person name="Komaki H."/>
            <person name="Tamura T."/>
        </authorList>
    </citation>
    <scope>NUCLEOTIDE SEQUENCE</scope>
    <source>
        <strain evidence="4">NBRC 107355</strain>
    </source>
</reference>
<evidence type="ECO:0000259" key="3">
    <source>
        <dbReference type="SMART" id="SM00062"/>
    </source>
</evidence>
<comment type="caution">
    <text evidence="4">The sequence shown here is derived from an EMBL/GenBank/DDBJ whole genome shotgun (WGS) entry which is preliminary data.</text>
</comment>
<keyword evidence="1 2" id="KW-0732">Signal</keyword>
<gene>
    <name evidence="4" type="ORF">Aru02nite_02520</name>
</gene>
<dbReference type="PROSITE" id="PS51257">
    <property type="entry name" value="PROKAR_LIPOPROTEIN"/>
    <property type="match status" value="1"/>
</dbReference>
<dbReference type="RefSeq" id="WP_203654156.1">
    <property type="nucleotide sequence ID" value="NZ_BAAAZM010000016.1"/>
</dbReference>
<dbReference type="Pfam" id="PF00497">
    <property type="entry name" value="SBP_bac_3"/>
    <property type="match status" value="1"/>
</dbReference>
<dbReference type="SMART" id="SM00062">
    <property type="entry name" value="PBPb"/>
    <property type="match status" value="1"/>
</dbReference>
<dbReference type="InterPro" id="IPR001638">
    <property type="entry name" value="Solute-binding_3/MltF_N"/>
</dbReference>
<accession>A0A8J3J699</accession>
<dbReference type="PANTHER" id="PTHR35936">
    <property type="entry name" value="MEMBRANE-BOUND LYTIC MUREIN TRANSGLYCOSYLASE F"/>
    <property type="match status" value="1"/>
</dbReference>
<dbReference type="CDD" id="cd01004">
    <property type="entry name" value="PBP2_MidA_like"/>
    <property type="match status" value="1"/>
</dbReference>
<dbReference type="SUPFAM" id="SSF53850">
    <property type="entry name" value="Periplasmic binding protein-like II"/>
    <property type="match status" value="1"/>
</dbReference>
<dbReference type="Gene3D" id="3.40.190.10">
    <property type="entry name" value="Periplasmic binding protein-like II"/>
    <property type="match status" value="2"/>
</dbReference>
<feature type="chain" id="PRO_5038476240" description="Solute-binding protein family 3/N-terminal domain-containing protein" evidence="2">
    <location>
        <begin position="23"/>
        <end position="308"/>
    </location>
</feature>